<dbReference type="Pfam" id="PF00106">
    <property type="entry name" value="adh_short"/>
    <property type="match status" value="1"/>
</dbReference>
<dbReference type="SUPFAM" id="SSF51735">
    <property type="entry name" value="NAD(P)-binding Rossmann-fold domains"/>
    <property type="match status" value="1"/>
</dbReference>
<evidence type="ECO:0000313" key="4">
    <source>
        <dbReference type="EMBL" id="MCA6073616.1"/>
    </source>
</evidence>
<evidence type="ECO:0000256" key="1">
    <source>
        <dbReference type="ARBA" id="ARBA00006484"/>
    </source>
</evidence>
<dbReference type="Gene3D" id="3.40.50.720">
    <property type="entry name" value="NAD(P)-binding Rossmann-like Domain"/>
    <property type="match status" value="1"/>
</dbReference>
<gene>
    <name evidence="4" type="ORF">LDX50_02000</name>
</gene>
<proteinExistence type="inferred from homology"/>
<dbReference type="InterPro" id="IPR036291">
    <property type="entry name" value="NAD(P)-bd_dom_sf"/>
</dbReference>
<dbReference type="PANTHER" id="PTHR42901:SF1">
    <property type="entry name" value="ALCOHOL DEHYDROGENASE"/>
    <property type="match status" value="1"/>
</dbReference>
<dbReference type="PROSITE" id="PS00061">
    <property type="entry name" value="ADH_SHORT"/>
    <property type="match status" value="1"/>
</dbReference>
<sequence length="234" mass="26244">MNKTIVVTGGTKGIGKAIIEKAALNGFDIITCARNKDYLHELKEDIEGKFESRLSFLPTDMSRKEEVEEFVRFIEGITETVDVLVNNAGVFLPGEIHKEDEGALEKMINTNLYSAYYLTRGLLPSMIRRKSGHIFNMCSTASIIPYVNGGSYCISKFALLGFSKVLREEMKDKGIRVTSILPGATFTASWEGVELPEERFMRPEDVADALWNAYDLSDRTVMEEVILRPMLGDI</sequence>
<evidence type="ECO:0000256" key="2">
    <source>
        <dbReference type="ARBA" id="ARBA00023002"/>
    </source>
</evidence>
<dbReference type="PRINTS" id="PR00080">
    <property type="entry name" value="SDRFAMILY"/>
</dbReference>
<evidence type="ECO:0000256" key="3">
    <source>
        <dbReference type="RuleBase" id="RU000363"/>
    </source>
</evidence>
<keyword evidence="5" id="KW-1185">Reference proteome</keyword>
<dbReference type="EMBL" id="JAIXNE010000001">
    <property type="protein sequence ID" value="MCA6073616.1"/>
    <property type="molecule type" value="Genomic_DNA"/>
</dbReference>
<dbReference type="GO" id="GO:0016491">
    <property type="term" value="F:oxidoreductase activity"/>
    <property type="evidence" value="ECO:0007669"/>
    <property type="project" value="UniProtKB-KW"/>
</dbReference>
<accession>A0A9X1HLN6</accession>
<evidence type="ECO:0000313" key="5">
    <source>
        <dbReference type="Proteomes" id="UP001139409"/>
    </source>
</evidence>
<dbReference type="CDD" id="cd05233">
    <property type="entry name" value="SDR_c"/>
    <property type="match status" value="1"/>
</dbReference>
<reference evidence="4" key="1">
    <citation type="submission" date="2021-09" db="EMBL/GenBank/DDBJ databases">
        <title>Fulvivirga sp. isolated from coastal sediment.</title>
        <authorList>
            <person name="Yu H."/>
        </authorList>
    </citation>
    <scope>NUCLEOTIDE SEQUENCE</scope>
    <source>
        <strain evidence="4">1062</strain>
    </source>
</reference>
<dbReference type="InterPro" id="IPR002347">
    <property type="entry name" value="SDR_fam"/>
</dbReference>
<name>A0A9X1HLN6_9BACT</name>
<dbReference type="AlphaFoldDB" id="A0A9X1HLN6"/>
<organism evidence="4 5">
    <name type="scientific">Fulvivirga sedimenti</name>
    <dbReference type="NCBI Taxonomy" id="2879465"/>
    <lineage>
        <taxon>Bacteria</taxon>
        <taxon>Pseudomonadati</taxon>
        <taxon>Bacteroidota</taxon>
        <taxon>Cytophagia</taxon>
        <taxon>Cytophagales</taxon>
        <taxon>Fulvivirgaceae</taxon>
        <taxon>Fulvivirga</taxon>
    </lineage>
</organism>
<dbReference type="InterPro" id="IPR020904">
    <property type="entry name" value="Sc_DH/Rdtase_CS"/>
</dbReference>
<comment type="caution">
    <text evidence="4">The sequence shown here is derived from an EMBL/GenBank/DDBJ whole genome shotgun (WGS) entry which is preliminary data.</text>
</comment>
<dbReference type="RefSeq" id="WP_225696729.1">
    <property type="nucleotide sequence ID" value="NZ_JAIXNE010000001.1"/>
</dbReference>
<dbReference type="Proteomes" id="UP001139409">
    <property type="component" value="Unassembled WGS sequence"/>
</dbReference>
<dbReference type="PANTHER" id="PTHR42901">
    <property type="entry name" value="ALCOHOL DEHYDROGENASE"/>
    <property type="match status" value="1"/>
</dbReference>
<dbReference type="PRINTS" id="PR00081">
    <property type="entry name" value="GDHRDH"/>
</dbReference>
<keyword evidence="2" id="KW-0560">Oxidoreductase</keyword>
<protein>
    <submittedName>
        <fullName evidence="4">SDR family NAD(P)-dependent oxidoreductase</fullName>
    </submittedName>
</protein>
<comment type="similarity">
    <text evidence="1 3">Belongs to the short-chain dehydrogenases/reductases (SDR) family.</text>
</comment>